<organism evidence="2 3">
    <name type="scientific">Candidatus Chaera renei</name>
    <dbReference type="NCBI Taxonomy" id="2506947"/>
    <lineage>
        <taxon>Bacteria</taxon>
        <taxon>Candidatus Saccharimonadota</taxon>
        <taxon>Candidatus Saccharimonadia</taxon>
        <taxon>Candidatus Saccharimonadales</taxon>
        <taxon>Candidatus Saccharimonadaceae</taxon>
        <taxon>Candidatus Chaera</taxon>
    </lineage>
</organism>
<evidence type="ECO:0000313" key="3">
    <source>
        <dbReference type="Proteomes" id="UP000289269"/>
    </source>
</evidence>
<comment type="caution">
    <text evidence="2">The sequence shown here is derived from an EMBL/GenBank/DDBJ whole genome shotgun (WGS) entry which is preliminary data.</text>
</comment>
<dbReference type="AlphaFoldDB" id="A0A4Q0AK95"/>
<feature type="transmembrane region" description="Helical" evidence="1">
    <location>
        <begin position="140"/>
        <end position="158"/>
    </location>
</feature>
<feature type="transmembrane region" description="Helical" evidence="1">
    <location>
        <begin position="179"/>
        <end position="206"/>
    </location>
</feature>
<keyword evidence="1" id="KW-0812">Transmembrane</keyword>
<dbReference type="EMBL" id="SCKW01000001">
    <property type="protein sequence ID" value="RWZ82039.1"/>
    <property type="molecule type" value="Genomic_DNA"/>
</dbReference>
<gene>
    <name evidence="2" type="ORF">EOT04_00175</name>
</gene>
<name>A0A4Q0AK95_9BACT</name>
<protein>
    <submittedName>
        <fullName evidence="2">Uncharacterized protein</fullName>
    </submittedName>
</protein>
<evidence type="ECO:0000313" key="2">
    <source>
        <dbReference type="EMBL" id="RWZ82039.1"/>
    </source>
</evidence>
<evidence type="ECO:0000256" key="1">
    <source>
        <dbReference type="SAM" id="Phobius"/>
    </source>
</evidence>
<feature type="transmembrane region" description="Helical" evidence="1">
    <location>
        <begin position="304"/>
        <end position="328"/>
    </location>
</feature>
<dbReference type="Proteomes" id="UP000289269">
    <property type="component" value="Unassembled WGS sequence"/>
</dbReference>
<sequence>MPKSAPIKSRAPRGALKITAQTVRRRLAAAWQRIRRDREQAEFRSFRLSRGKRARKAAKPVKLPGSSRLLLESLGFFKKHFKLLGSLAALYVPAQWLIKGLQTGSNLSDTGLGAGQNPAALAAGTLGGIVNPPLSDLQQFAGSLLTLIFVLSLVWAARYASAGKNPTVRQALYNSPRPLIAVLLIILVMTLQSLPGLLGALILSYTLGQPGGLSGAEAMMFALAAGLMVVLTVYWLLQSFMALVIVTLPNTYPVAALRLAKQLVMGRRLMLLRRLLVAALWFAVAWTAAAVPLALLGAKLNGPIALTVPALLGALDGLGLVLSTIYFYKLYRQLL</sequence>
<feature type="transmembrane region" description="Helical" evidence="1">
    <location>
        <begin position="218"/>
        <end position="237"/>
    </location>
</feature>
<reference evidence="2" key="1">
    <citation type="submission" date="2019-01" db="EMBL/GenBank/DDBJ databases">
        <title>Genomic signatures and co-occurrence patterns of the ultra-small Saccharimodia (Patescibacteria phylum) suggest a symbiotic lifestyle.</title>
        <authorList>
            <person name="Lemos L."/>
            <person name="Medeiros J."/>
            <person name="Andreote F."/>
            <person name="Fernandes G."/>
            <person name="Varani A."/>
            <person name="Oliveira G."/>
            <person name="Pylro V."/>
        </authorList>
    </citation>
    <scope>NUCLEOTIDE SEQUENCE [LARGE SCALE GENOMIC DNA]</scope>
    <source>
        <strain evidence="2">AMD01</strain>
    </source>
</reference>
<keyword evidence="1" id="KW-1133">Transmembrane helix</keyword>
<keyword evidence="1" id="KW-0472">Membrane</keyword>
<accession>A0A4Q0AK95</accession>
<keyword evidence="3" id="KW-1185">Reference proteome</keyword>
<proteinExistence type="predicted"/>
<feature type="transmembrane region" description="Helical" evidence="1">
    <location>
        <begin position="275"/>
        <end position="298"/>
    </location>
</feature>